<organism evidence="9 10">
    <name type="scientific">Enterococcus casseliflavus</name>
    <name type="common">Enterococcus flavescens</name>
    <dbReference type="NCBI Taxonomy" id="37734"/>
    <lineage>
        <taxon>Bacteria</taxon>
        <taxon>Bacillati</taxon>
        <taxon>Bacillota</taxon>
        <taxon>Bacilli</taxon>
        <taxon>Lactobacillales</taxon>
        <taxon>Enterococcaceae</taxon>
        <taxon>Enterococcus</taxon>
    </lineage>
</organism>
<evidence type="ECO:0000256" key="6">
    <source>
        <dbReference type="SAM" id="Phobius"/>
    </source>
</evidence>
<feature type="transmembrane region" description="Helical" evidence="6">
    <location>
        <begin position="191"/>
        <end position="211"/>
    </location>
</feature>
<evidence type="ECO:0000313" key="8">
    <source>
        <dbReference type="EMBL" id="MDT2983193.1"/>
    </source>
</evidence>
<feature type="transmembrane region" description="Helical" evidence="6">
    <location>
        <begin position="168"/>
        <end position="184"/>
    </location>
</feature>
<evidence type="ECO:0000256" key="3">
    <source>
        <dbReference type="ARBA" id="ARBA00022960"/>
    </source>
</evidence>
<keyword evidence="2 6" id="KW-0812">Transmembrane</keyword>
<dbReference type="GO" id="GO:0032153">
    <property type="term" value="C:cell division site"/>
    <property type="evidence" value="ECO:0007669"/>
    <property type="project" value="TreeGrafter"/>
</dbReference>
<dbReference type="Proteomes" id="UP001268896">
    <property type="component" value="Unassembled WGS sequence"/>
</dbReference>
<comment type="subcellular location">
    <subcellularLocation>
        <location evidence="1">Membrane</location>
        <topology evidence="1">Multi-pass membrane protein</topology>
    </subcellularLocation>
</comment>
<feature type="transmembrane region" description="Helical" evidence="6">
    <location>
        <begin position="41"/>
        <end position="60"/>
    </location>
</feature>
<dbReference type="Proteomes" id="UP000286288">
    <property type="component" value="Unassembled WGS sequence"/>
</dbReference>
<evidence type="ECO:0000256" key="2">
    <source>
        <dbReference type="ARBA" id="ARBA00022692"/>
    </source>
</evidence>
<evidence type="ECO:0000256" key="4">
    <source>
        <dbReference type="ARBA" id="ARBA00022989"/>
    </source>
</evidence>
<reference evidence="7 11" key="2">
    <citation type="submission" date="2023-03" db="EMBL/GenBank/DDBJ databases">
        <authorList>
            <person name="Shen W."/>
            <person name="Cai J."/>
        </authorList>
    </citation>
    <scope>NUCLEOTIDE SEQUENCE</scope>
    <source>
        <strain evidence="8 11">B516</strain>
        <strain evidence="7">K72-2</strain>
    </source>
</reference>
<keyword evidence="4 6" id="KW-1133">Transmembrane helix</keyword>
<dbReference type="RefSeq" id="WP_005226223.1">
    <property type="nucleotide sequence ID" value="NZ_BJMG01000005.1"/>
</dbReference>
<gene>
    <name evidence="9" type="ORF">DW084_03610</name>
    <name evidence="7" type="ORF">P7I32_15680</name>
    <name evidence="8" type="ORF">P7I34_11000</name>
</gene>
<evidence type="ECO:0000313" key="7">
    <source>
        <dbReference type="EMBL" id="MDT2966023.1"/>
    </source>
</evidence>
<keyword evidence="3" id="KW-0133">Cell shape</keyword>
<evidence type="ECO:0000313" key="11">
    <source>
        <dbReference type="Proteomes" id="UP001253851"/>
    </source>
</evidence>
<dbReference type="PROSITE" id="PS00428">
    <property type="entry name" value="FTSW_RODA_SPOVE"/>
    <property type="match status" value="1"/>
</dbReference>
<dbReference type="Pfam" id="PF01098">
    <property type="entry name" value="FTSW_RODA_SPOVE"/>
    <property type="match status" value="1"/>
</dbReference>
<feature type="transmembrane region" description="Helical" evidence="6">
    <location>
        <begin position="145"/>
        <end position="162"/>
    </location>
</feature>
<dbReference type="InterPro" id="IPR001182">
    <property type="entry name" value="FtsW/RodA"/>
</dbReference>
<dbReference type="AlphaFoldDB" id="A0A1I1VDI3"/>
<dbReference type="GO" id="GO:0051301">
    <property type="term" value="P:cell division"/>
    <property type="evidence" value="ECO:0007669"/>
    <property type="project" value="InterPro"/>
</dbReference>
<comment type="caution">
    <text evidence="9">The sequence shown here is derived from an EMBL/GenBank/DDBJ whole genome shotgun (WGS) entry which is preliminary data.</text>
</comment>
<dbReference type="PANTHER" id="PTHR30474:SF1">
    <property type="entry name" value="PEPTIDOGLYCAN GLYCOSYLTRANSFERASE MRDB"/>
    <property type="match status" value="1"/>
</dbReference>
<protein>
    <submittedName>
        <fullName evidence="9">FtsW/RodA/SpoVE family cell cycle protein</fullName>
    </submittedName>
</protein>
<dbReference type="EMBL" id="QRMZ01000003">
    <property type="protein sequence ID" value="RHK07752.1"/>
    <property type="molecule type" value="Genomic_DNA"/>
</dbReference>
<dbReference type="InterPro" id="IPR018365">
    <property type="entry name" value="Cell_cycle_FtsW-rel_CS"/>
</dbReference>
<feature type="transmembrane region" description="Helical" evidence="6">
    <location>
        <begin position="355"/>
        <end position="376"/>
    </location>
</feature>
<dbReference type="EMBL" id="JARQDV010000016">
    <property type="protein sequence ID" value="MDT2966023.1"/>
    <property type="molecule type" value="Genomic_DNA"/>
</dbReference>
<reference evidence="9 10" key="1">
    <citation type="submission" date="2018-08" db="EMBL/GenBank/DDBJ databases">
        <title>A genome reference for cultivated species of the human gut microbiota.</title>
        <authorList>
            <person name="Zou Y."/>
            <person name="Xue W."/>
            <person name="Luo G."/>
        </authorList>
    </citation>
    <scope>NUCLEOTIDE SEQUENCE [LARGE SCALE GENOMIC DNA]</scope>
    <source>
        <strain evidence="9 10">AF48-16</strain>
    </source>
</reference>
<keyword evidence="5 6" id="KW-0472">Membrane</keyword>
<accession>A0A1I1VDI3</accession>
<feature type="transmembrane region" description="Helical" evidence="6">
    <location>
        <begin position="289"/>
        <end position="309"/>
    </location>
</feature>
<feature type="transmembrane region" description="Helical" evidence="6">
    <location>
        <begin position="116"/>
        <end position="133"/>
    </location>
</feature>
<evidence type="ECO:0000313" key="10">
    <source>
        <dbReference type="Proteomes" id="UP000286288"/>
    </source>
</evidence>
<dbReference type="GO" id="GO:0015648">
    <property type="term" value="F:lipid-linked peptidoglycan transporter activity"/>
    <property type="evidence" value="ECO:0007669"/>
    <property type="project" value="TreeGrafter"/>
</dbReference>
<feature type="transmembrane region" description="Helical" evidence="6">
    <location>
        <begin position="321"/>
        <end position="343"/>
    </location>
</feature>
<proteinExistence type="predicted"/>
<dbReference type="EMBL" id="JARQDZ010000005">
    <property type="protein sequence ID" value="MDT2983193.1"/>
    <property type="molecule type" value="Genomic_DNA"/>
</dbReference>
<dbReference type="Proteomes" id="UP001253851">
    <property type="component" value="Unassembled WGS sequence"/>
</dbReference>
<sequence length="397" mass="44900">MKFLKRHDANYALLLPVFLLFLLSIWVQHQASVMDGNDPSGIVFRQIVFCVLSAIALFVTSLIPTNLLLRFSGLLYVLALGLMASLHWFYDQTMFEQTHTKRWIRIGDFTIQPSEFMKVAFMLFMVYLTLVYEKRKAERTIKSDLIYVTKILLYSIPTFLLMFMQRDFGTSLVFIVMLGALFIISGVHWKILTVVIGLIAALGAILLLLVFTEWGNRVLFRLHFSQYQLDRVRAWADPLAYQDSIAFQQVRSMWAIGSGGLLGAPDTHTTVYVPVRESDMIFTVIGETYGFLGSTLVIFLYFYLIYQIIFAALKTNNKASVYIAITYVFGLVFQIFENIGAAIGLLPLTGIPLPFLSQGGTSLIAISIAMGIIFGLEKFPTKAKKRSYALKESRGLT</sequence>
<dbReference type="GO" id="GO:0008360">
    <property type="term" value="P:regulation of cell shape"/>
    <property type="evidence" value="ECO:0007669"/>
    <property type="project" value="UniProtKB-KW"/>
</dbReference>
<dbReference type="OrthoDB" id="9768187at2"/>
<feature type="transmembrane region" description="Helical" evidence="6">
    <location>
        <begin position="67"/>
        <end position="90"/>
    </location>
</feature>
<dbReference type="GO" id="GO:0005886">
    <property type="term" value="C:plasma membrane"/>
    <property type="evidence" value="ECO:0007669"/>
    <property type="project" value="TreeGrafter"/>
</dbReference>
<evidence type="ECO:0000256" key="5">
    <source>
        <dbReference type="ARBA" id="ARBA00023136"/>
    </source>
</evidence>
<name>A0A1I1VDI3_ENTCA</name>
<dbReference type="PANTHER" id="PTHR30474">
    <property type="entry name" value="CELL CYCLE PROTEIN"/>
    <property type="match status" value="1"/>
</dbReference>
<evidence type="ECO:0000256" key="1">
    <source>
        <dbReference type="ARBA" id="ARBA00004141"/>
    </source>
</evidence>
<evidence type="ECO:0000313" key="9">
    <source>
        <dbReference type="EMBL" id="RHK07752.1"/>
    </source>
</evidence>